<gene>
    <name evidence="2" type="ORF">SAMN03080617_00934</name>
</gene>
<dbReference type="STRING" id="279824.SAMN03080617_00934"/>
<protein>
    <recommendedName>
        <fullName evidence="1">YdhG-like domain-containing protein</fullName>
    </recommendedName>
</protein>
<accession>A0A1G5W7S8</accession>
<dbReference type="AlphaFoldDB" id="A0A1G5W7S8"/>
<proteinExistence type="predicted"/>
<dbReference type="Pfam" id="PF08818">
    <property type="entry name" value="DUF1801"/>
    <property type="match status" value="1"/>
</dbReference>
<dbReference type="RefSeq" id="WP_092728774.1">
    <property type="nucleotide sequence ID" value="NZ_FMXE01000005.1"/>
</dbReference>
<dbReference type="EMBL" id="FMXE01000005">
    <property type="protein sequence ID" value="SDA53285.1"/>
    <property type="molecule type" value="Genomic_DNA"/>
</dbReference>
<keyword evidence="3" id="KW-1185">Reference proteome</keyword>
<organism evidence="2 3">
    <name type="scientific">Algoriphagus alkaliphilus</name>
    <dbReference type="NCBI Taxonomy" id="279824"/>
    <lineage>
        <taxon>Bacteria</taxon>
        <taxon>Pseudomonadati</taxon>
        <taxon>Bacteroidota</taxon>
        <taxon>Cytophagia</taxon>
        <taxon>Cytophagales</taxon>
        <taxon>Cyclobacteriaceae</taxon>
        <taxon>Algoriphagus</taxon>
    </lineage>
</organism>
<dbReference type="SUPFAM" id="SSF159888">
    <property type="entry name" value="YdhG-like"/>
    <property type="match status" value="1"/>
</dbReference>
<reference evidence="3" key="1">
    <citation type="submission" date="2016-10" db="EMBL/GenBank/DDBJ databases">
        <authorList>
            <person name="Varghese N."/>
            <person name="Submissions S."/>
        </authorList>
    </citation>
    <scope>NUCLEOTIDE SEQUENCE [LARGE SCALE GENOMIC DNA]</scope>
    <source>
        <strain evidence="3">DSM 22703</strain>
    </source>
</reference>
<evidence type="ECO:0000313" key="3">
    <source>
        <dbReference type="Proteomes" id="UP000198756"/>
    </source>
</evidence>
<dbReference type="InterPro" id="IPR014922">
    <property type="entry name" value="YdhG-like"/>
</dbReference>
<dbReference type="Proteomes" id="UP000198756">
    <property type="component" value="Unassembled WGS sequence"/>
</dbReference>
<dbReference type="OrthoDB" id="5951444at2"/>
<sequence>MAENKTQPTDASVDDFLNSTEHPQKRADSFSLKKILEDVTGEKAVMWGESIVGFGKYHYHYESGRKGEFLIAGFAPRKAAISLYLLGCMETKFEELMANLGKHKTGASCIYFNKLSDLNEGVLRDLIKKSYDFMKEKYPLPKA</sequence>
<evidence type="ECO:0000313" key="2">
    <source>
        <dbReference type="EMBL" id="SDA53285.1"/>
    </source>
</evidence>
<feature type="domain" description="YdhG-like" evidence="1">
    <location>
        <begin position="31"/>
        <end position="130"/>
    </location>
</feature>
<evidence type="ECO:0000259" key="1">
    <source>
        <dbReference type="Pfam" id="PF08818"/>
    </source>
</evidence>
<name>A0A1G5W7S8_9BACT</name>